<organism evidence="1 2">
    <name type="scientific">Mesorhizobium marinum</name>
    <dbReference type="NCBI Taxonomy" id="3228790"/>
    <lineage>
        <taxon>Bacteria</taxon>
        <taxon>Pseudomonadati</taxon>
        <taxon>Pseudomonadota</taxon>
        <taxon>Alphaproteobacteria</taxon>
        <taxon>Hyphomicrobiales</taxon>
        <taxon>Phyllobacteriaceae</taxon>
        <taxon>Mesorhizobium</taxon>
    </lineage>
</organism>
<proteinExistence type="predicted"/>
<evidence type="ECO:0000313" key="2">
    <source>
        <dbReference type="Proteomes" id="UP001556196"/>
    </source>
</evidence>
<accession>A0ABV3R671</accession>
<dbReference type="RefSeq" id="WP_367725811.1">
    <property type="nucleotide sequence ID" value="NZ_JBFOCH010000025.1"/>
</dbReference>
<protein>
    <recommendedName>
        <fullName evidence="3">Toprim domain-containing protein</fullName>
    </recommendedName>
</protein>
<gene>
    <name evidence="1" type="ORF">ABUE31_21530</name>
</gene>
<sequence length="305" mass="33754">MNVEQAITSACDQVGITVPKRVTTFGRWMKTDTLSGKSGRGDGRVIVNEHHVTAWNWQTGEQRTVALKDEFSPVERKEIARQIERDGQEQKRRAKAAADIAASMIAKAKPAQHPYLIGKGFQHERALVIEAASVLDIGGRYLLPEHVGEKAILVPARIGNRVSSLQLIWEDGTKKFLAGGEMDGAAQRLSSGSFTWLCEGFATGLSLRTALKALHRSDCVLCCFSAYNVKVVARSLKGRRAIVTDNDKPLRQYDGLGTGEWYARQTNLPYLMPPQLGDDLNDLHLRDGIFGVQRLLSNFIREAVL</sequence>
<reference evidence="1 2" key="1">
    <citation type="submission" date="2024-06" db="EMBL/GenBank/DDBJ databases">
        <authorList>
            <person name="Tuo L."/>
        </authorList>
    </citation>
    <scope>NUCLEOTIDE SEQUENCE [LARGE SCALE GENOMIC DNA]</scope>
    <source>
        <strain evidence="1 2">ZMM04-5</strain>
    </source>
</reference>
<dbReference type="Proteomes" id="UP001556196">
    <property type="component" value="Unassembled WGS sequence"/>
</dbReference>
<name>A0ABV3R671_9HYPH</name>
<evidence type="ECO:0000313" key="1">
    <source>
        <dbReference type="EMBL" id="MEW9808580.1"/>
    </source>
</evidence>
<evidence type="ECO:0008006" key="3">
    <source>
        <dbReference type="Google" id="ProtNLM"/>
    </source>
</evidence>
<comment type="caution">
    <text evidence="1">The sequence shown here is derived from an EMBL/GenBank/DDBJ whole genome shotgun (WGS) entry which is preliminary data.</text>
</comment>
<dbReference type="EMBL" id="JBFOCI010000009">
    <property type="protein sequence ID" value="MEW9808580.1"/>
    <property type="molecule type" value="Genomic_DNA"/>
</dbReference>
<keyword evidence="2" id="KW-1185">Reference proteome</keyword>